<sequence>MQHLLHTSFDKKHKKLSKKLQLKIAERLVLFDQNPFDKILDNHPLHGEFEGYRSINITGDYRAVFLIHQEVAIFTDIGTHSELFGK</sequence>
<proteinExistence type="predicted"/>
<dbReference type="InterPro" id="IPR035093">
    <property type="entry name" value="RelE/ParE_toxin_dom_sf"/>
</dbReference>
<dbReference type="EMBL" id="MHVG01000017">
    <property type="protein sequence ID" value="OHA90713.1"/>
    <property type="molecule type" value="Genomic_DNA"/>
</dbReference>
<accession>A0A1G2T0B4</accession>
<dbReference type="STRING" id="1802737.A2832_00070"/>
<dbReference type="AlphaFoldDB" id="A0A1G2T0B4"/>
<dbReference type="SUPFAM" id="SSF143011">
    <property type="entry name" value="RelE-like"/>
    <property type="match status" value="1"/>
</dbReference>
<dbReference type="Gene3D" id="3.30.2310.20">
    <property type="entry name" value="RelE-like"/>
    <property type="match status" value="1"/>
</dbReference>
<evidence type="ECO:0000313" key="2">
    <source>
        <dbReference type="EMBL" id="OHA90713.1"/>
    </source>
</evidence>
<evidence type="ECO:0000313" key="3">
    <source>
        <dbReference type="Proteomes" id="UP000178538"/>
    </source>
</evidence>
<organism evidence="2 3">
    <name type="scientific">Candidatus Zambryskibacteria bacterium RIFCSPHIGHO2_01_FULL_44_22b</name>
    <dbReference type="NCBI Taxonomy" id="1802737"/>
    <lineage>
        <taxon>Bacteria</taxon>
        <taxon>Candidatus Zambryskiibacteriota</taxon>
    </lineage>
</organism>
<keyword evidence="1" id="KW-1277">Toxin-antitoxin system</keyword>
<comment type="caution">
    <text evidence="2">The sequence shown here is derived from an EMBL/GenBank/DDBJ whole genome shotgun (WGS) entry which is preliminary data.</text>
</comment>
<name>A0A1G2T0B4_9BACT</name>
<evidence type="ECO:0008006" key="4">
    <source>
        <dbReference type="Google" id="ProtNLM"/>
    </source>
</evidence>
<dbReference type="InterPro" id="IPR007712">
    <property type="entry name" value="RelE/ParE_toxin"/>
</dbReference>
<dbReference type="Pfam" id="PF15738">
    <property type="entry name" value="YafQ_toxin"/>
    <property type="match status" value="1"/>
</dbReference>
<gene>
    <name evidence="2" type="ORF">A2832_00070</name>
</gene>
<dbReference type="InterPro" id="IPR004386">
    <property type="entry name" value="Toxin_YafQ-like"/>
</dbReference>
<reference evidence="2 3" key="1">
    <citation type="journal article" date="2016" name="Nat. Commun.">
        <title>Thousands of microbial genomes shed light on interconnected biogeochemical processes in an aquifer system.</title>
        <authorList>
            <person name="Anantharaman K."/>
            <person name="Brown C.T."/>
            <person name="Hug L.A."/>
            <person name="Sharon I."/>
            <person name="Castelle C.J."/>
            <person name="Probst A.J."/>
            <person name="Thomas B.C."/>
            <person name="Singh A."/>
            <person name="Wilkins M.J."/>
            <person name="Karaoz U."/>
            <person name="Brodie E.L."/>
            <person name="Williams K.H."/>
            <person name="Hubbard S.S."/>
            <person name="Banfield J.F."/>
        </authorList>
    </citation>
    <scope>NUCLEOTIDE SEQUENCE [LARGE SCALE GENOMIC DNA]</scope>
</reference>
<protein>
    <recommendedName>
        <fullName evidence="4">Addiction module toxin RelE</fullName>
    </recommendedName>
</protein>
<dbReference type="Proteomes" id="UP000178538">
    <property type="component" value="Unassembled WGS sequence"/>
</dbReference>
<dbReference type="NCBIfam" id="TIGR02385">
    <property type="entry name" value="RelE_StbE"/>
    <property type="match status" value="1"/>
</dbReference>
<evidence type="ECO:0000256" key="1">
    <source>
        <dbReference type="ARBA" id="ARBA00022649"/>
    </source>
</evidence>